<feature type="transmembrane region" description="Helical" evidence="10">
    <location>
        <begin position="277"/>
        <end position="294"/>
    </location>
</feature>
<dbReference type="EMBL" id="GG738849">
    <property type="protein sequence ID" value="EFC49029.1"/>
    <property type="molecule type" value="Genomic_DNA"/>
</dbReference>
<protein>
    <submittedName>
        <fullName evidence="11">Voltage gated chloride channel</fullName>
    </submittedName>
</protein>
<organism evidence="12">
    <name type="scientific">Naegleria gruberi</name>
    <name type="common">Amoeba</name>
    <dbReference type="NCBI Taxonomy" id="5762"/>
    <lineage>
        <taxon>Eukaryota</taxon>
        <taxon>Discoba</taxon>
        <taxon>Heterolobosea</taxon>
        <taxon>Tetramitia</taxon>
        <taxon>Eutetramitia</taxon>
        <taxon>Vahlkampfiidae</taxon>
        <taxon>Naegleria</taxon>
    </lineage>
</organism>
<reference evidence="11 12" key="1">
    <citation type="journal article" date="2010" name="Cell">
        <title>The genome of Naegleria gruberi illuminates early eukaryotic versatility.</title>
        <authorList>
            <person name="Fritz-Laylin L.K."/>
            <person name="Prochnik S.E."/>
            <person name="Ginger M.L."/>
            <person name="Dacks J.B."/>
            <person name="Carpenter M.L."/>
            <person name="Field M.C."/>
            <person name="Kuo A."/>
            <person name="Paredez A."/>
            <person name="Chapman J."/>
            <person name="Pham J."/>
            <person name="Shu S."/>
            <person name="Neupane R."/>
            <person name="Cipriano M."/>
            <person name="Mancuso J."/>
            <person name="Tu H."/>
            <person name="Salamov A."/>
            <person name="Lindquist E."/>
            <person name="Shapiro H."/>
            <person name="Lucas S."/>
            <person name="Grigoriev I.V."/>
            <person name="Cande W.Z."/>
            <person name="Fulton C."/>
            <person name="Rokhsar D.S."/>
            <person name="Dawson S.C."/>
        </authorList>
    </citation>
    <scope>NUCLEOTIDE SEQUENCE [LARGE SCALE GENOMIC DNA]</scope>
    <source>
        <strain evidence="11 12">NEG-M</strain>
    </source>
</reference>
<keyword evidence="8" id="KW-0868">Chloride</keyword>
<keyword evidence="2" id="KW-0813">Transport</keyword>
<keyword evidence="5 10" id="KW-1133">Transmembrane helix</keyword>
<feature type="transmembrane region" description="Helical" evidence="10">
    <location>
        <begin position="157"/>
        <end position="175"/>
    </location>
</feature>
<feature type="transmembrane region" description="Helical" evidence="10">
    <location>
        <begin position="254"/>
        <end position="271"/>
    </location>
</feature>
<feature type="transmembrane region" description="Helical" evidence="10">
    <location>
        <begin position="609"/>
        <end position="630"/>
    </location>
</feature>
<feature type="transmembrane region" description="Helical" evidence="10">
    <location>
        <begin position="446"/>
        <end position="462"/>
    </location>
</feature>
<dbReference type="Gene3D" id="1.10.3080.10">
    <property type="entry name" value="Clc chloride channel"/>
    <property type="match status" value="1"/>
</dbReference>
<dbReference type="SUPFAM" id="SSF81340">
    <property type="entry name" value="Clc chloride channel"/>
    <property type="match status" value="1"/>
</dbReference>
<feature type="transmembrane region" description="Helical" evidence="10">
    <location>
        <begin position="504"/>
        <end position="524"/>
    </location>
</feature>
<evidence type="ECO:0000256" key="8">
    <source>
        <dbReference type="ARBA" id="ARBA00023214"/>
    </source>
</evidence>
<evidence type="ECO:0000256" key="2">
    <source>
        <dbReference type="ARBA" id="ARBA00022448"/>
    </source>
</evidence>
<evidence type="ECO:0000256" key="5">
    <source>
        <dbReference type="ARBA" id="ARBA00022989"/>
    </source>
</evidence>
<dbReference type="GO" id="GO:0016020">
    <property type="term" value="C:membrane"/>
    <property type="evidence" value="ECO:0007669"/>
    <property type="project" value="UniProtKB-SubCell"/>
</dbReference>
<dbReference type="InterPro" id="IPR046342">
    <property type="entry name" value="CBS_dom_sf"/>
</dbReference>
<feature type="region of interest" description="Disordered" evidence="9">
    <location>
        <begin position="1"/>
        <end position="21"/>
    </location>
</feature>
<dbReference type="InterPro" id="IPR001807">
    <property type="entry name" value="ClC"/>
</dbReference>
<dbReference type="VEuPathDB" id="AmoebaDB:NAEGRDRAFT_78270"/>
<evidence type="ECO:0000256" key="9">
    <source>
        <dbReference type="SAM" id="MobiDB-lite"/>
    </source>
</evidence>
<dbReference type="KEGG" id="ngr:NAEGRDRAFT_78270"/>
<evidence type="ECO:0000256" key="1">
    <source>
        <dbReference type="ARBA" id="ARBA00004141"/>
    </source>
</evidence>
<name>D2V2B7_NAEGR</name>
<dbReference type="OrthoDB" id="4564at2759"/>
<feature type="transmembrane region" description="Helical" evidence="10">
    <location>
        <begin position="531"/>
        <end position="554"/>
    </location>
</feature>
<dbReference type="GeneID" id="8849894"/>
<evidence type="ECO:0000256" key="6">
    <source>
        <dbReference type="ARBA" id="ARBA00023065"/>
    </source>
</evidence>
<comment type="subcellular location">
    <subcellularLocation>
        <location evidence="1">Membrane</location>
        <topology evidence="1">Multi-pass membrane protein</topology>
    </subcellularLocation>
</comment>
<feature type="transmembrane region" description="Helical" evidence="10">
    <location>
        <begin position="203"/>
        <end position="225"/>
    </location>
</feature>
<sequence length="815" mass="91494">MTQKERDEDRNAKDDSKNDKGVIVDLELDEDQGHAVIIHHDHQTPPTTTTSTAVATTQILTSMNQLQQEQEPTTRIQQSNNSLMQPPSMVAFPSAVSVISSNNSTFESNKTIVGGALSIISDFDDNNYKALKTVKLTHDLQYAEHKKRKKNLMEKKYIWVLLTIASVFGGVVAYVHDLILRYMFQGRITIVEQIDSSLFGVRLLVWIIFNLFFIVITLLMVVLIAPSAEGSGVSHIKAILNGAELKDAMSLQTFIVKLVTVAMVVGSQMVLGKMGPTIHICTIFILYLIKLKIFKPIEKSKRLRQQLILCGVSIGVGAAFAAPCGAVLFAVELVGGYYSMRTYFKAFFVATLSAVVSRSLNSIITLNIDYETYWDIQIVNPAYTSFEILLFALLGVLIGVMGIVFVQINIFLMKLKDKFGSLILWMDLTSNLTSKQRIFKIFENKIILTIVFSILTSILSYPDLFGKFTSLSYGNLFKDLMSTKSLSLENNWFTNSPTEVFESLFILLVIKFFLIIFTIVLPIPGGSYNGIILLGTIVGRIMGEIISILAPNGFPYLFGIYETEKQQFLQPGAYAFVGGVASAACVTQSYSVVVIFLEMAGGGAHIPSLIASVIALSITKYFSLGMYNIVIDLRGWNAMLEQQTDSDELKLVTIMKPFDEMEFILEEEVSFEVMEFILEKLKSSTVEIIPIINNRKDLILLGKVSKNSLIEQYLKKKEIVERNELSENQQETDKTKRDFTNQKRSLLIDYQSCDVVLSESNDVHTAHQILYQNTHLDSLFVCWKGKLLGVVERRAVKSSILSKKQKKELFIYNLY</sequence>
<dbReference type="InParanoid" id="D2V2B7"/>
<dbReference type="Proteomes" id="UP000006671">
    <property type="component" value="Unassembled WGS sequence"/>
</dbReference>
<dbReference type="GO" id="GO:0005247">
    <property type="term" value="F:voltage-gated chloride channel activity"/>
    <property type="evidence" value="ECO:0007669"/>
    <property type="project" value="TreeGrafter"/>
</dbReference>
<gene>
    <name evidence="11" type="ORF">NAEGRDRAFT_78270</name>
</gene>
<keyword evidence="12" id="KW-1185">Reference proteome</keyword>
<evidence type="ECO:0000313" key="11">
    <source>
        <dbReference type="EMBL" id="EFC49029.1"/>
    </source>
</evidence>
<dbReference type="PRINTS" id="PR00762">
    <property type="entry name" value="CLCHANNEL"/>
</dbReference>
<keyword evidence="4" id="KW-0677">Repeat</keyword>
<dbReference type="SUPFAM" id="SSF54631">
    <property type="entry name" value="CBS-domain pair"/>
    <property type="match status" value="1"/>
</dbReference>
<keyword evidence="6" id="KW-0406">Ion transport</keyword>
<evidence type="ECO:0000256" key="7">
    <source>
        <dbReference type="ARBA" id="ARBA00023136"/>
    </source>
</evidence>
<evidence type="ECO:0000256" key="10">
    <source>
        <dbReference type="SAM" id="Phobius"/>
    </source>
</evidence>
<accession>D2V2B7</accession>
<evidence type="ECO:0000256" key="4">
    <source>
        <dbReference type="ARBA" id="ARBA00022737"/>
    </source>
</evidence>
<proteinExistence type="predicted"/>
<evidence type="ECO:0000256" key="3">
    <source>
        <dbReference type="ARBA" id="ARBA00022692"/>
    </source>
</evidence>
<keyword evidence="7 10" id="KW-0472">Membrane</keyword>
<feature type="transmembrane region" description="Helical" evidence="10">
    <location>
        <begin position="574"/>
        <end position="597"/>
    </location>
</feature>
<feature type="transmembrane region" description="Helical" evidence="10">
    <location>
        <begin position="388"/>
        <end position="412"/>
    </location>
</feature>
<dbReference type="PANTHER" id="PTHR45720">
    <property type="entry name" value="CHLORIDE CHANNEL PROTEIN 2"/>
    <property type="match status" value="1"/>
</dbReference>
<dbReference type="eggNOG" id="KOG0476">
    <property type="taxonomic scope" value="Eukaryota"/>
</dbReference>
<evidence type="ECO:0000313" key="12">
    <source>
        <dbReference type="Proteomes" id="UP000006671"/>
    </source>
</evidence>
<keyword evidence="3 10" id="KW-0812">Transmembrane</keyword>
<feature type="transmembrane region" description="Helical" evidence="10">
    <location>
        <begin position="306"/>
        <end position="331"/>
    </location>
</feature>
<dbReference type="InterPro" id="IPR050970">
    <property type="entry name" value="Cl_channel_volt-gated"/>
</dbReference>
<dbReference type="Pfam" id="PF00654">
    <property type="entry name" value="Voltage_CLC"/>
    <property type="match status" value="1"/>
</dbReference>
<dbReference type="PANTHER" id="PTHR45720:SF10">
    <property type="entry name" value="CHLORIDE CHANNEL PROTEIN 2"/>
    <property type="match status" value="1"/>
</dbReference>
<dbReference type="InterPro" id="IPR014743">
    <property type="entry name" value="Cl-channel_core"/>
</dbReference>
<dbReference type="Gene3D" id="3.10.580.10">
    <property type="entry name" value="CBS-domain"/>
    <property type="match status" value="1"/>
</dbReference>
<dbReference type="RefSeq" id="XP_002681773.1">
    <property type="nucleotide sequence ID" value="XM_002681727.1"/>
</dbReference>
<dbReference type="AlphaFoldDB" id="D2V2B7"/>